<evidence type="ECO:0000256" key="2">
    <source>
        <dbReference type="ARBA" id="ARBA00004496"/>
    </source>
</evidence>
<reference evidence="19" key="1">
    <citation type="submission" date="2020-06" db="EMBL/GenBank/DDBJ databases">
        <title>Legume-microbial interactions unlock mineral nutrients during tropical forest succession.</title>
        <authorList>
            <person name="Epihov D.Z."/>
        </authorList>
    </citation>
    <scope>NUCLEOTIDE SEQUENCE [LARGE SCALE GENOMIC DNA]</scope>
    <source>
        <strain evidence="19">Pan2503</strain>
    </source>
</reference>
<evidence type="ECO:0000313" key="19">
    <source>
        <dbReference type="EMBL" id="MBA0084955.1"/>
    </source>
</evidence>
<evidence type="ECO:0000256" key="1">
    <source>
        <dbReference type="ARBA" id="ARBA00000109"/>
    </source>
</evidence>
<keyword evidence="15" id="KW-0699">rRNA-binding</keyword>
<accession>A0A7V8NPR5</accession>
<name>A0A7V8NPR5_9BACT</name>
<sequence length="245" mass="26807">MRNADAALEERLGHKFSNRDLLDRALTHSSAIPELRGASGDAPGDSVPRSDNERLEFLGDAVLELLASEYLLAAFPDWSEGQLSKSRARIVNASSLESAARRLHLGEHLRLGRGEEKTGGREKQTLLADAFEAVVAAVYMDSGLSAARELLQRILFEQALEGRGERIAESDRKSALQEFLQGRGQAPAEYRLAGESGPDHQKTFQIEVWINGECLARGEGSTKKEAEQRAARSALEQLERTGVKG</sequence>
<dbReference type="SMART" id="SM00358">
    <property type="entry name" value="DSRM"/>
    <property type="match status" value="1"/>
</dbReference>
<evidence type="ECO:0000259" key="18">
    <source>
        <dbReference type="PROSITE" id="PS50142"/>
    </source>
</evidence>
<evidence type="ECO:0000259" key="17">
    <source>
        <dbReference type="PROSITE" id="PS50137"/>
    </source>
</evidence>
<feature type="active site" evidence="15">
    <location>
        <position position="132"/>
    </location>
</feature>
<dbReference type="SMART" id="SM00535">
    <property type="entry name" value="RIBOc"/>
    <property type="match status" value="1"/>
</dbReference>
<feature type="active site" evidence="15">
    <location>
        <position position="60"/>
    </location>
</feature>
<evidence type="ECO:0000256" key="10">
    <source>
        <dbReference type="ARBA" id="ARBA00022723"/>
    </source>
</evidence>
<comment type="catalytic activity">
    <reaction evidence="1 15">
        <text>Endonucleolytic cleavage to 5'-phosphomonoester.</text>
        <dbReference type="EC" id="3.1.26.3"/>
    </reaction>
</comment>
<feature type="domain" description="RNase III" evidence="18">
    <location>
        <begin position="5"/>
        <end position="143"/>
    </location>
</feature>
<evidence type="ECO:0000256" key="13">
    <source>
        <dbReference type="ARBA" id="ARBA00022842"/>
    </source>
</evidence>
<feature type="domain" description="DRBM" evidence="17">
    <location>
        <begin position="171"/>
        <end position="240"/>
    </location>
</feature>
<dbReference type="EC" id="3.1.26.3" evidence="15"/>
<feature type="compositionally biased region" description="Basic and acidic residues" evidence="16">
    <location>
        <begin position="220"/>
        <end position="230"/>
    </location>
</feature>
<evidence type="ECO:0000256" key="14">
    <source>
        <dbReference type="ARBA" id="ARBA00022884"/>
    </source>
</evidence>
<dbReference type="PANTHER" id="PTHR11207">
    <property type="entry name" value="RIBONUCLEASE III"/>
    <property type="match status" value="1"/>
</dbReference>
<evidence type="ECO:0000256" key="12">
    <source>
        <dbReference type="ARBA" id="ARBA00022801"/>
    </source>
</evidence>
<gene>
    <name evidence="15 19" type="primary">rnc</name>
    <name evidence="19" type="ORF">HRJ53_08165</name>
</gene>
<comment type="function">
    <text evidence="15">Digests double-stranded RNA. Involved in the processing of primary rRNA transcript to yield the immediate precursors to the large and small rRNAs (23S and 16S). Processes some mRNAs, and tRNAs when they are encoded in the rRNA operon. Processes pre-crRNA and tracrRNA of type II CRISPR loci if present in the organism.</text>
</comment>
<comment type="caution">
    <text evidence="19">The sequence shown here is derived from an EMBL/GenBank/DDBJ whole genome shotgun (WGS) entry which is preliminary data.</text>
</comment>
<keyword evidence="14 15" id="KW-0694">RNA-binding</keyword>
<evidence type="ECO:0000256" key="11">
    <source>
        <dbReference type="ARBA" id="ARBA00022759"/>
    </source>
</evidence>
<evidence type="ECO:0000256" key="7">
    <source>
        <dbReference type="ARBA" id="ARBA00022664"/>
    </source>
</evidence>
<keyword evidence="11 15" id="KW-0255">Endonuclease</keyword>
<dbReference type="InterPro" id="IPR000999">
    <property type="entry name" value="RNase_III_dom"/>
</dbReference>
<evidence type="ECO:0000256" key="3">
    <source>
        <dbReference type="ARBA" id="ARBA00010183"/>
    </source>
</evidence>
<feature type="region of interest" description="Disordered" evidence="16">
    <location>
        <begin position="219"/>
        <end position="245"/>
    </location>
</feature>
<feature type="binding site" evidence="15">
    <location>
        <position position="129"/>
    </location>
    <ligand>
        <name>Mg(2+)</name>
        <dbReference type="ChEBI" id="CHEBI:18420"/>
    </ligand>
</feature>
<comment type="similarity">
    <text evidence="3">Belongs to the ribonuclease III family.</text>
</comment>
<keyword evidence="20" id="KW-1185">Reference proteome</keyword>
<proteinExistence type="inferred from homology"/>
<evidence type="ECO:0000256" key="5">
    <source>
        <dbReference type="ARBA" id="ARBA00022490"/>
    </source>
</evidence>
<dbReference type="InterPro" id="IPR014720">
    <property type="entry name" value="dsRBD_dom"/>
</dbReference>
<dbReference type="InterPro" id="IPR036389">
    <property type="entry name" value="RNase_III_sf"/>
</dbReference>
<dbReference type="SUPFAM" id="SSF54768">
    <property type="entry name" value="dsRNA-binding domain-like"/>
    <property type="match status" value="1"/>
</dbReference>
<dbReference type="CDD" id="cd00593">
    <property type="entry name" value="RIBOc"/>
    <property type="match status" value="1"/>
</dbReference>
<feature type="region of interest" description="Disordered" evidence="16">
    <location>
        <begin position="32"/>
        <end position="51"/>
    </location>
</feature>
<keyword evidence="7 15" id="KW-0507">mRNA processing</keyword>
<dbReference type="GO" id="GO:0004525">
    <property type="term" value="F:ribonuclease III activity"/>
    <property type="evidence" value="ECO:0007669"/>
    <property type="project" value="UniProtKB-UniRule"/>
</dbReference>
<keyword evidence="13 15" id="KW-0460">Magnesium</keyword>
<dbReference type="GO" id="GO:0010468">
    <property type="term" value="P:regulation of gene expression"/>
    <property type="evidence" value="ECO:0007669"/>
    <property type="project" value="TreeGrafter"/>
</dbReference>
<evidence type="ECO:0000256" key="15">
    <source>
        <dbReference type="HAMAP-Rule" id="MF_00104"/>
    </source>
</evidence>
<dbReference type="GO" id="GO:0019843">
    <property type="term" value="F:rRNA binding"/>
    <property type="evidence" value="ECO:0007669"/>
    <property type="project" value="UniProtKB-KW"/>
</dbReference>
<dbReference type="GO" id="GO:0042802">
    <property type="term" value="F:identical protein binding"/>
    <property type="evidence" value="ECO:0007669"/>
    <property type="project" value="UniProtKB-ARBA"/>
</dbReference>
<dbReference type="GO" id="GO:0003725">
    <property type="term" value="F:double-stranded RNA binding"/>
    <property type="evidence" value="ECO:0007669"/>
    <property type="project" value="TreeGrafter"/>
</dbReference>
<keyword evidence="6 15" id="KW-0698">rRNA processing</keyword>
<dbReference type="Pfam" id="PF14622">
    <property type="entry name" value="Ribonucleas_3_3"/>
    <property type="match status" value="1"/>
</dbReference>
<dbReference type="GO" id="GO:0046872">
    <property type="term" value="F:metal ion binding"/>
    <property type="evidence" value="ECO:0007669"/>
    <property type="project" value="UniProtKB-KW"/>
</dbReference>
<dbReference type="GO" id="GO:0006397">
    <property type="term" value="P:mRNA processing"/>
    <property type="evidence" value="ECO:0007669"/>
    <property type="project" value="UniProtKB-UniRule"/>
</dbReference>
<feature type="binding site" evidence="15">
    <location>
        <position position="56"/>
    </location>
    <ligand>
        <name>Mg(2+)</name>
        <dbReference type="ChEBI" id="CHEBI:18420"/>
    </ligand>
</feature>
<dbReference type="PANTHER" id="PTHR11207:SF0">
    <property type="entry name" value="RIBONUCLEASE 3"/>
    <property type="match status" value="1"/>
</dbReference>
<comment type="subunit">
    <text evidence="4 15">Homodimer.</text>
</comment>
<evidence type="ECO:0000256" key="8">
    <source>
        <dbReference type="ARBA" id="ARBA00022694"/>
    </source>
</evidence>
<protein>
    <recommendedName>
        <fullName evidence="15">Ribonuclease 3</fullName>
        <ecNumber evidence="15">3.1.26.3</ecNumber>
    </recommendedName>
    <alternativeName>
        <fullName evidence="15">Ribonuclease III</fullName>
        <shortName evidence="15">RNase III</shortName>
    </alternativeName>
</protein>
<comment type="cofactor">
    <cofactor evidence="15">
        <name>Mg(2+)</name>
        <dbReference type="ChEBI" id="CHEBI:18420"/>
    </cofactor>
</comment>
<dbReference type="CDD" id="cd10845">
    <property type="entry name" value="DSRM_RNAse_III_family"/>
    <property type="match status" value="1"/>
</dbReference>
<feature type="binding site" evidence="15">
    <location>
        <position position="132"/>
    </location>
    <ligand>
        <name>Mg(2+)</name>
        <dbReference type="ChEBI" id="CHEBI:18420"/>
    </ligand>
</feature>
<dbReference type="SUPFAM" id="SSF69065">
    <property type="entry name" value="RNase III domain-like"/>
    <property type="match status" value="1"/>
</dbReference>
<evidence type="ECO:0000256" key="6">
    <source>
        <dbReference type="ARBA" id="ARBA00022552"/>
    </source>
</evidence>
<dbReference type="FunFam" id="1.10.1520.10:FF:000001">
    <property type="entry name" value="Ribonuclease 3"/>
    <property type="match status" value="1"/>
</dbReference>
<dbReference type="GO" id="GO:0008033">
    <property type="term" value="P:tRNA processing"/>
    <property type="evidence" value="ECO:0007669"/>
    <property type="project" value="UniProtKB-KW"/>
</dbReference>
<dbReference type="PROSITE" id="PS50142">
    <property type="entry name" value="RNASE_3_2"/>
    <property type="match status" value="1"/>
</dbReference>
<evidence type="ECO:0000313" key="20">
    <source>
        <dbReference type="Proteomes" id="UP000567293"/>
    </source>
</evidence>
<dbReference type="Gene3D" id="3.30.160.20">
    <property type="match status" value="1"/>
</dbReference>
<dbReference type="PROSITE" id="PS00517">
    <property type="entry name" value="RNASE_3_1"/>
    <property type="match status" value="1"/>
</dbReference>
<dbReference type="Gene3D" id="1.10.1520.10">
    <property type="entry name" value="Ribonuclease III domain"/>
    <property type="match status" value="1"/>
</dbReference>
<evidence type="ECO:0000256" key="9">
    <source>
        <dbReference type="ARBA" id="ARBA00022722"/>
    </source>
</evidence>
<dbReference type="HAMAP" id="MF_00104">
    <property type="entry name" value="RNase_III"/>
    <property type="match status" value="1"/>
</dbReference>
<evidence type="ECO:0000256" key="4">
    <source>
        <dbReference type="ARBA" id="ARBA00011738"/>
    </source>
</evidence>
<dbReference type="AlphaFoldDB" id="A0A7V8NPR5"/>
<dbReference type="FunFam" id="3.30.160.20:FF:000003">
    <property type="entry name" value="Ribonuclease 3"/>
    <property type="match status" value="1"/>
</dbReference>
<keyword evidence="9 15" id="KW-0540">Nuclease</keyword>
<keyword evidence="10 15" id="KW-0479">Metal-binding</keyword>
<dbReference type="InterPro" id="IPR011907">
    <property type="entry name" value="RNase_III"/>
</dbReference>
<keyword evidence="12 15" id="KW-0378">Hydrolase</keyword>
<organism evidence="19 20">
    <name type="scientific">Candidatus Acidiferrum panamense</name>
    <dbReference type="NCBI Taxonomy" id="2741543"/>
    <lineage>
        <taxon>Bacteria</taxon>
        <taxon>Pseudomonadati</taxon>
        <taxon>Acidobacteriota</taxon>
        <taxon>Terriglobia</taxon>
        <taxon>Candidatus Acidiferrales</taxon>
        <taxon>Candidatus Acidiferrum</taxon>
    </lineage>
</organism>
<keyword evidence="5 15" id="KW-0963">Cytoplasm</keyword>
<dbReference type="GO" id="GO:0005737">
    <property type="term" value="C:cytoplasm"/>
    <property type="evidence" value="ECO:0007669"/>
    <property type="project" value="UniProtKB-SubCell"/>
</dbReference>
<dbReference type="NCBIfam" id="TIGR02191">
    <property type="entry name" value="RNaseIII"/>
    <property type="match status" value="1"/>
</dbReference>
<comment type="subcellular location">
    <subcellularLocation>
        <location evidence="2 15">Cytoplasm</location>
    </subcellularLocation>
</comment>
<dbReference type="GO" id="GO:0006364">
    <property type="term" value="P:rRNA processing"/>
    <property type="evidence" value="ECO:0007669"/>
    <property type="project" value="UniProtKB-UniRule"/>
</dbReference>
<keyword evidence="8 15" id="KW-0819">tRNA processing</keyword>
<dbReference type="EMBL" id="JACDQQ010000788">
    <property type="protein sequence ID" value="MBA0084955.1"/>
    <property type="molecule type" value="Genomic_DNA"/>
</dbReference>
<dbReference type="PROSITE" id="PS50137">
    <property type="entry name" value="DS_RBD"/>
    <property type="match status" value="1"/>
</dbReference>
<evidence type="ECO:0000256" key="16">
    <source>
        <dbReference type="SAM" id="MobiDB-lite"/>
    </source>
</evidence>
<dbReference type="Pfam" id="PF00035">
    <property type="entry name" value="dsrm"/>
    <property type="match status" value="1"/>
</dbReference>
<dbReference type="Proteomes" id="UP000567293">
    <property type="component" value="Unassembled WGS sequence"/>
</dbReference>